<dbReference type="Proteomes" id="UP001174050">
    <property type="component" value="Unassembled WGS sequence"/>
</dbReference>
<dbReference type="Pfam" id="PF05331">
    <property type="entry name" value="DUF742"/>
    <property type="match status" value="1"/>
</dbReference>
<dbReference type="EMBL" id="JAUEPL010000005">
    <property type="protein sequence ID" value="MDN3293442.1"/>
    <property type="molecule type" value="Genomic_DNA"/>
</dbReference>
<accession>A0ABT7Z2F5</accession>
<organism evidence="1 2">
    <name type="scientific">Streptomyces ficellus</name>
    <dbReference type="NCBI Taxonomy" id="1977088"/>
    <lineage>
        <taxon>Bacteria</taxon>
        <taxon>Bacillati</taxon>
        <taxon>Actinomycetota</taxon>
        <taxon>Actinomycetes</taxon>
        <taxon>Kitasatosporales</taxon>
        <taxon>Streptomycetaceae</taxon>
        <taxon>Streptomyces</taxon>
    </lineage>
</organism>
<evidence type="ECO:0000313" key="2">
    <source>
        <dbReference type="Proteomes" id="UP001174050"/>
    </source>
</evidence>
<dbReference type="PANTHER" id="PTHR36221:SF1">
    <property type="entry name" value="DUF742 DOMAIN-CONTAINING PROTEIN"/>
    <property type="match status" value="1"/>
</dbReference>
<reference evidence="1" key="1">
    <citation type="submission" date="2023-06" db="EMBL/GenBank/DDBJ databases">
        <title>WGS-Sequencing of Streptomyces ficellus isolate 21 collected from sand in Gara Djebilet Iron Mine in Algeria.</title>
        <authorList>
            <person name="Zegers G.P."/>
            <person name="Gomez A."/>
            <person name="Gueddou A."/>
            <person name="Zahara A.F."/>
            <person name="Worth M."/>
            <person name="Sevigny J.L."/>
            <person name="Tisa L."/>
        </authorList>
    </citation>
    <scope>NUCLEOTIDE SEQUENCE</scope>
    <source>
        <strain evidence="1">AS11</strain>
    </source>
</reference>
<gene>
    <name evidence="1" type="ORF">QWM81_05195</name>
</gene>
<dbReference type="PANTHER" id="PTHR36221">
    <property type="entry name" value="DUF742 DOMAIN-CONTAINING PROTEIN"/>
    <property type="match status" value="1"/>
</dbReference>
<comment type="caution">
    <text evidence="1">The sequence shown here is derived from an EMBL/GenBank/DDBJ whole genome shotgun (WGS) entry which is preliminary data.</text>
</comment>
<dbReference type="InterPro" id="IPR036390">
    <property type="entry name" value="WH_DNA-bd_sf"/>
</dbReference>
<proteinExistence type="predicted"/>
<dbReference type="SUPFAM" id="SSF46785">
    <property type="entry name" value="Winged helix' DNA-binding domain"/>
    <property type="match status" value="1"/>
</dbReference>
<dbReference type="RefSeq" id="WP_290110313.1">
    <property type="nucleotide sequence ID" value="NZ_JAUEPL010000005.1"/>
</dbReference>
<dbReference type="InterPro" id="IPR007995">
    <property type="entry name" value="DUF742"/>
</dbReference>
<dbReference type="Gene3D" id="1.10.10.10">
    <property type="entry name" value="Winged helix-like DNA-binding domain superfamily/Winged helix DNA-binding domain"/>
    <property type="match status" value="1"/>
</dbReference>
<sequence length="121" mass="13313">MPGEQQHGTRRRARLYALTDGRTAAARTVLTMDTMITATVAADDHGGLSSEWQAILAMCRPPNGRAVAEIAARMHMRLTPMTVLLGELLDRGLIHHRPPLEAAETSNVHLLTRIRDSLARI</sequence>
<evidence type="ECO:0000313" key="1">
    <source>
        <dbReference type="EMBL" id="MDN3293442.1"/>
    </source>
</evidence>
<name>A0ABT7Z2F5_9ACTN</name>
<dbReference type="InterPro" id="IPR036388">
    <property type="entry name" value="WH-like_DNA-bd_sf"/>
</dbReference>
<keyword evidence="2" id="KW-1185">Reference proteome</keyword>
<protein>
    <submittedName>
        <fullName evidence="1">DUF742 domain-containing protein</fullName>
    </submittedName>
</protein>